<evidence type="ECO:0000313" key="19">
    <source>
        <dbReference type="Proteomes" id="UP000596742"/>
    </source>
</evidence>
<keyword evidence="7" id="KW-0547">Nucleotide-binding</keyword>
<dbReference type="Proteomes" id="UP000596742">
    <property type="component" value="Unassembled WGS sequence"/>
</dbReference>
<feature type="domain" description="Carbohydrate kinase FGGY N-terminal" evidence="16">
    <location>
        <begin position="85"/>
        <end position="347"/>
    </location>
</feature>
<dbReference type="Gene3D" id="3.30.420.40">
    <property type="match status" value="2"/>
</dbReference>
<keyword evidence="6 14" id="KW-0808">Transferase</keyword>
<comment type="pathway">
    <text evidence="2">Polyol metabolism; glycerol degradation via glycerol kinase pathway; sn-glycerol 3-phosphate from glycerol: step 1/1.</text>
</comment>
<dbReference type="Pfam" id="PF00370">
    <property type="entry name" value="FGGY_N"/>
    <property type="match status" value="1"/>
</dbReference>
<dbReference type="PANTHER" id="PTHR10196:SF68">
    <property type="entry name" value="GLYCEROL KINASE 5-RELATED"/>
    <property type="match status" value="1"/>
</dbReference>
<evidence type="ECO:0000256" key="7">
    <source>
        <dbReference type="ARBA" id="ARBA00022741"/>
    </source>
</evidence>
<evidence type="ECO:0000313" key="18">
    <source>
        <dbReference type="EMBL" id="VDI29495.1"/>
    </source>
</evidence>
<dbReference type="GO" id="GO:0005524">
    <property type="term" value="F:ATP binding"/>
    <property type="evidence" value="ECO:0007669"/>
    <property type="project" value="UniProtKB-KW"/>
</dbReference>
<evidence type="ECO:0000256" key="12">
    <source>
        <dbReference type="ARBA" id="ARBA00045165"/>
    </source>
</evidence>
<dbReference type="CDD" id="cd07793">
    <property type="entry name" value="ASKHA_NBD_FGGY_GK5-like"/>
    <property type="match status" value="1"/>
</dbReference>
<keyword evidence="10" id="KW-0067">ATP-binding</keyword>
<reference evidence="18" key="1">
    <citation type="submission" date="2018-11" db="EMBL/GenBank/DDBJ databases">
        <authorList>
            <person name="Alioto T."/>
            <person name="Alioto T."/>
        </authorList>
    </citation>
    <scope>NUCLEOTIDE SEQUENCE</scope>
</reference>
<dbReference type="InterPro" id="IPR043129">
    <property type="entry name" value="ATPase_NBD"/>
</dbReference>
<dbReference type="PANTHER" id="PTHR10196">
    <property type="entry name" value="SUGAR KINASE"/>
    <property type="match status" value="1"/>
</dbReference>
<evidence type="ECO:0000256" key="3">
    <source>
        <dbReference type="ARBA" id="ARBA00009156"/>
    </source>
</evidence>
<evidence type="ECO:0000256" key="10">
    <source>
        <dbReference type="ARBA" id="ARBA00022840"/>
    </source>
</evidence>
<dbReference type="Pfam" id="PF02782">
    <property type="entry name" value="FGGY_C"/>
    <property type="match status" value="1"/>
</dbReference>
<dbReference type="OrthoDB" id="6278781at2759"/>
<dbReference type="EC" id="2.7.1.30" evidence="4"/>
<evidence type="ECO:0000256" key="5">
    <source>
        <dbReference type="ARBA" id="ARBA00022490"/>
    </source>
</evidence>
<feature type="domain" description="Carbohydrate kinase FGGY C-terminal" evidence="17">
    <location>
        <begin position="357"/>
        <end position="545"/>
    </location>
</feature>
<evidence type="ECO:0000256" key="13">
    <source>
        <dbReference type="ARBA" id="ARBA00047192"/>
    </source>
</evidence>
<comment type="similarity">
    <text evidence="3 14">Belongs to the FGGY kinase family.</text>
</comment>
<feature type="region of interest" description="Disordered" evidence="15">
    <location>
        <begin position="18"/>
        <end position="52"/>
    </location>
</feature>
<evidence type="ECO:0000256" key="14">
    <source>
        <dbReference type="RuleBase" id="RU003733"/>
    </source>
</evidence>
<name>A0A8B6E5S5_MYTGA</name>
<dbReference type="InterPro" id="IPR018483">
    <property type="entry name" value="Carb_kinase_FGGY_CS"/>
</dbReference>
<dbReference type="FunFam" id="3.30.420.40:FF:000104">
    <property type="entry name" value="putative glycerol kinase 5"/>
    <property type="match status" value="1"/>
</dbReference>
<comment type="function">
    <text evidence="12">Skin-specific kinase that plays a key role in glycerol metabolism, catalyzing its phosphorylation to produce sn-glycerol 3-phosphate. Involved in skin-specific regulation of sterol regulatory element-binding protein (SREBP) processing and lipid biosynthesis.</text>
</comment>
<dbReference type="InterPro" id="IPR018485">
    <property type="entry name" value="FGGY_C"/>
</dbReference>
<dbReference type="GO" id="GO:0006641">
    <property type="term" value="P:triglyceride metabolic process"/>
    <property type="evidence" value="ECO:0007669"/>
    <property type="project" value="TreeGrafter"/>
</dbReference>
<accession>A0A8B6E5S5</accession>
<dbReference type="SUPFAM" id="SSF53067">
    <property type="entry name" value="Actin-like ATPase domain"/>
    <property type="match status" value="2"/>
</dbReference>
<dbReference type="GO" id="GO:0046167">
    <property type="term" value="P:glycerol-3-phosphate biosynthetic process"/>
    <property type="evidence" value="ECO:0007669"/>
    <property type="project" value="TreeGrafter"/>
</dbReference>
<comment type="caution">
    <text evidence="18">The sequence shown here is derived from an EMBL/GenBank/DDBJ whole genome shotgun (WGS) entry which is preliminary data.</text>
</comment>
<proteinExistence type="inferred from homology"/>
<dbReference type="FunFam" id="3.30.420.40:FF:000102">
    <property type="entry name" value="Putative glycerol kinase 5"/>
    <property type="match status" value="1"/>
</dbReference>
<evidence type="ECO:0000256" key="1">
    <source>
        <dbReference type="ARBA" id="ARBA00004496"/>
    </source>
</evidence>
<gene>
    <name evidence="18" type="ORF">MGAL_10B018219</name>
</gene>
<evidence type="ECO:0000256" key="11">
    <source>
        <dbReference type="ARBA" id="ARBA00033026"/>
    </source>
</evidence>
<evidence type="ECO:0000256" key="8">
    <source>
        <dbReference type="ARBA" id="ARBA00022777"/>
    </source>
</evidence>
<dbReference type="GO" id="GO:0019563">
    <property type="term" value="P:glycerol catabolic process"/>
    <property type="evidence" value="ECO:0007669"/>
    <property type="project" value="UniProtKB-UniPathway"/>
</dbReference>
<dbReference type="UniPathway" id="UPA00618">
    <property type="reaction ID" value="UER00672"/>
</dbReference>
<feature type="compositionally biased region" description="Basic and acidic residues" evidence="15">
    <location>
        <begin position="26"/>
        <end position="48"/>
    </location>
</feature>
<dbReference type="GO" id="GO:0004370">
    <property type="term" value="F:glycerol kinase activity"/>
    <property type="evidence" value="ECO:0007669"/>
    <property type="project" value="UniProtKB-EC"/>
</dbReference>
<keyword evidence="9" id="KW-0319">Glycerol metabolism</keyword>
<evidence type="ECO:0000256" key="9">
    <source>
        <dbReference type="ARBA" id="ARBA00022798"/>
    </source>
</evidence>
<evidence type="ECO:0000259" key="17">
    <source>
        <dbReference type="Pfam" id="PF02782"/>
    </source>
</evidence>
<evidence type="ECO:0000256" key="2">
    <source>
        <dbReference type="ARBA" id="ARBA00005190"/>
    </source>
</evidence>
<sequence>MVDKTRLKYYQKILPMESAKDISTGKGHEDSQKSSESFGIKDDEKVHDDDENYVDVSKDSFLQDRTSPGANSDNVKQEKTIENPYIISLDIGTTSLRSHIYDKNGFIRGSSSKRIELLHPKPGWSEMVPDVLYKQVVSCITESMKAASIKVNQVTCMGITTQRNTFITWDRETGEYFHNFLTWQDLRARDTVKNWNRSYKMKFLNSGSSILHTFTRQKRFLAASVLKFMSPQVTMRLLWCLEHVEKLKARVVDNQVMFGCIETWLLWKLTGGKVHATDYSCASGTGLFDPFQVEWSTIVCNLLNIPMSIFPTVKDTSGFFGDTDPCIFGESIPITSVVSDQTGAMFGECCFNVGDIKCTMGTGTFVDLNTGSTPHASIAGLYPIIGWKIKNELVYVAEGLIGDTGTVMEWCKSLDLYEDVSETDTIAESVQSSDGVYFVSAFSGLQAPINDDKASSLLIGMKPSTTKAHIVRSVLESLAFRFKILYETILTETRIPLSYIRADGGVCNNNFLMQLMSDLTHQPIDRAKQRGDMTSLGTAFLAGLATGVWKSKDELYDIRQSERVFEPNEETWTKYKHTFSQWERAVQRSREWYTES</sequence>
<keyword evidence="8 14" id="KW-0418">Kinase</keyword>
<evidence type="ECO:0000259" key="16">
    <source>
        <dbReference type="Pfam" id="PF00370"/>
    </source>
</evidence>
<dbReference type="InterPro" id="IPR037444">
    <property type="entry name" value="GK5"/>
</dbReference>
<dbReference type="InterPro" id="IPR018484">
    <property type="entry name" value="FGGY_N"/>
</dbReference>
<dbReference type="EMBL" id="UYJE01004596">
    <property type="protein sequence ID" value="VDI29495.1"/>
    <property type="molecule type" value="Genomic_DNA"/>
</dbReference>
<organism evidence="18 19">
    <name type="scientific">Mytilus galloprovincialis</name>
    <name type="common">Mediterranean mussel</name>
    <dbReference type="NCBI Taxonomy" id="29158"/>
    <lineage>
        <taxon>Eukaryota</taxon>
        <taxon>Metazoa</taxon>
        <taxon>Spiralia</taxon>
        <taxon>Lophotrochozoa</taxon>
        <taxon>Mollusca</taxon>
        <taxon>Bivalvia</taxon>
        <taxon>Autobranchia</taxon>
        <taxon>Pteriomorphia</taxon>
        <taxon>Mytilida</taxon>
        <taxon>Mytiloidea</taxon>
        <taxon>Mytilidae</taxon>
        <taxon>Mytilinae</taxon>
        <taxon>Mytilus</taxon>
    </lineage>
</organism>
<dbReference type="GO" id="GO:0005739">
    <property type="term" value="C:mitochondrion"/>
    <property type="evidence" value="ECO:0007669"/>
    <property type="project" value="TreeGrafter"/>
</dbReference>
<evidence type="ECO:0000256" key="4">
    <source>
        <dbReference type="ARBA" id="ARBA00012099"/>
    </source>
</evidence>
<evidence type="ECO:0000256" key="15">
    <source>
        <dbReference type="SAM" id="MobiDB-lite"/>
    </source>
</evidence>
<protein>
    <recommendedName>
        <fullName evidence="13">Glycerol kinase 5</fullName>
        <ecNumber evidence="4">2.7.1.30</ecNumber>
    </recommendedName>
    <alternativeName>
        <fullName evidence="11">ATP:glycerol 3-phosphotransferase 5</fullName>
    </alternativeName>
</protein>
<evidence type="ECO:0000256" key="6">
    <source>
        <dbReference type="ARBA" id="ARBA00022679"/>
    </source>
</evidence>
<dbReference type="PROSITE" id="PS00445">
    <property type="entry name" value="FGGY_KINASES_2"/>
    <property type="match status" value="1"/>
</dbReference>
<dbReference type="AlphaFoldDB" id="A0A8B6E5S5"/>
<comment type="subcellular location">
    <subcellularLocation>
        <location evidence="1">Cytoplasm</location>
    </subcellularLocation>
</comment>
<keyword evidence="19" id="KW-1185">Reference proteome</keyword>
<keyword evidence="5" id="KW-0963">Cytoplasm</keyword>